<feature type="signal peptide" evidence="1">
    <location>
        <begin position="1"/>
        <end position="22"/>
    </location>
</feature>
<reference evidence="2 3" key="1">
    <citation type="submission" date="2019-02" db="EMBL/GenBank/DDBJ databases">
        <title>Genomic data mining of an Antarctic deep-sea actinobacterium, Janibacterlimosus P3-3-X1.</title>
        <authorList>
            <person name="Liao L."/>
            <person name="Chen B."/>
        </authorList>
    </citation>
    <scope>NUCLEOTIDE SEQUENCE [LARGE SCALE GENOMIC DNA]</scope>
    <source>
        <strain evidence="2 3">P3-3-X1</strain>
    </source>
</reference>
<sequence length="152" mass="15445">MPSSRRPHAALAGALALPLLLAGCGGSVEVGIPPAADSPACTAAAERWPTDVSGLEPRETTPSSPAIKAWGDPAVVARCGMPAMPPTEEQCVVVNGIGWVAEDLGDGARLTTFGRDPAIEVIVPGEHGPGPLLLPAFSAAVKELPTNDYTCT</sequence>
<organism evidence="2 3">
    <name type="scientific">Janibacter limosus</name>
    <dbReference type="NCBI Taxonomy" id="53458"/>
    <lineage>
        <taxon>Bacteria</taxon>
        <taxon>Bacillati</taxon>
        <taxon>Actinomycetota</taxon>
        <taxon>Actinomycetes</taxon>
        <taxon>Micrococcales</taxon>
        <taxon>Intrasporangiaceae</taxon>
        <taxon>Janibacter</taxon>
    </lineage>
</organism>
<dbReference type="OrthoDB" id="4331648at2"/>
<dbReference type="KEGG" id="jli:EXU32_09985"/>
<name>A0A4P6MSJ5_9MICO</name>
<gene>
    <name evidence="2" type="ORF">EXU32_09985</name>
</gene>
<keyword evidence="1" id="KW-0732">Signal</keyword>
<dbReference type="AlphaFoldDB" id="A0A4P6MSJ5"/>
<keyword evidence="3" id="KW-1185">Reference proteome</keyword>
<dbReference type="PROSITE" id="PS51257">
    <property type="entry name" value="PROKAR_LIPOPROTEIN"/>
    <property type="match status" value="1"/>
</dbReference>
<dbReference type="EMBL" id="CP036164">
    <property type="protein sequence ID" value="QBF46554.1"/>
    <property type="molecule type" value="Genomic_DNA"/>
</dbReference>
<evidence type="ECO:0000256" key="1">
    <source>
        <dbReference type="SAM" id="SignalP"/>
    </source>
</evidence>
<accession>A0A4P6MSJ5</accession>
<proteinExistence type="predicted"/>
<dbReference type="RefSeq" id="WP_130629773.1">
    <property type="nucleotide sequence ID" value="NZ_CP036164.1"/>
</dbReference>
<dbReference type="STRING" id="1216970.GCA_001570985_02811"/>
<dbReference type="Proteomes" id="UP000290408">
    <property type="component" value="Chromosome"/>
</dbReference>
<dbReference type="Pfam" id="PF12028">
    <property type="entry name" value="DUF3515"/>
    <property type="match status" value="1"/>
</dbReference>
<feature type="chain" id="PRO_5038642828" evidence="1">
    <location>
        <begin position="23"/>
        <end position="152"/>
    </location>
</feature>
<evidence type="ECO:0000313" key="2">
    <source>
        <dbReference type="EMBL" id="QBF46554.1"/>
    </source>
</evidence>
<evidence type="ECO:0000313" key="3">
    <source>
        <dbReference type="Proteomes" id="UP000290408"/>
    </source>
</evidence>
<dbReference type="InterPro" id="IPR021903">
    <property type="entry name" value="DUF3515"/>
</dbReference>
<protein>
    <submittedName>
        <fullName evidence="2">DUF3515 family protein</fullName>
    </submittedName>
</protein>